<reference evidence="3" key="1">
    <citation type="submission" date="2021-08" db="EMBL/GenBank/DDBJ databases">
        <authorList>
            <person name="Stevens D.C."/>
        </authorList>
    </citation>
    <scope>NUCLEOTIDE SEQUENCE</scope>
    <source>
        <strain evidence="3">DSM 53165</strain>
    </source>
</reference>
<evidence type="ECO:0000256" key="1">
    <source>
        <dbReference type="SAM" id="MobiDB-lite"/>
    </source>
</evidence>
<feature type="chain" id="PRO_5046544972" evidence="2">
    <location>
        <begin position="20"/>
        <end position="325"/>
    </location>
</feature>
<organism evidence="3 4">
    <name type="scientific">Nannocystis pusilla</name>
    <dbReference type="NCBI Taxonomy" id="889268"/>
    <lineage>
        <taxon>Bacteria</taxon>
        <taxon>Pseudomonadati</taxon>
        <taxon>Myxococcota</taxon>
        <taxon>Polyangia</taxon>
        <taxon>Nannocystales</taxon>
        <taxon>Nannocystaceae</taxon>
        <taxon>Nannocystis</taxon>
    </lineage>
</organism>
<dbReference type="InterPro" id="IPR036034">
    <property type="entry name" value="PDZ_sf"/>
</dbReference>
<name>A0ABS7TZ65_9BACT</name>
<keyword evidence="2" id="KW-0732">Signal</keyword>
<feature type="signal peptide" evidence="2">
    <location>
        <begin position="1"/>
        <end position="19"/>
    </location>
</feature>
<comment type="caution">
    <text evidence="3">The sequence shown here is derived from an EMBL/GenBank/DDBJ whole genome shotgun (WGS) entry which is preliminary data.</text>
</comment>
<dbReference type="EMBL" id="JAIRAU010000043">
    <property type="protein sequence ID" value="MBZ5713563.1"/>
    <property type="molecule type" value="Genomic_DNA"/>
</dbReference>
<gene>
    <name evidence="3" type="ORF">K7C98_30385</name>
</gene>
<dbReference type="Gene3D" id="2.30.42.10">
    <property type="match status" value="1"/>
</dbReference>
<evidence type="ECO:0000313" key="4">
    <source>
        <dbReference type="Proteomes" id="UP001139031"/>
    </source>
</evidence>
<accession>A0ABS7TZ65</accession>
<sequence length="325" mass="34948">MKNLKSCLVLGALSSVVGAGVISTSASCIISDKCINFQKSGKRWEVTLSAKRTDPGSDLEDTFFVKWGKCYDEADHALMMEADEEDLAYQALRNDLLLAVQEACAEMYDGDGDGDADGWEGWINVKCDPFDEEMDLDWAILETPDVPCYLKDVYESSCPEPENASATVTGAATTTGESTTTTTGEPTTTEEPPTTGNPMLASESRCEVLDLRNWISCSGGTCIVSQDLIDILGAEPTLLFCDSARLYPKVESSGVVGMYFDDIAPTGLAAALGFMEDDVIIAVEGLPFTNESEFAAIALEIADADAITVTVKRGSSTFDLDFERD</sequence>
<dbReference type="RefSeq" id="WP_224195301.1">
    <property type="nucleotide sequence ID" value="NZ_JAIRAU010000043.1"/>
</dbReference>
<feature type="compositionally biased region" description="Low complexity" evidence="1">
    <location>
        <begin position="164"/>
        <end position="196"/>
    </location>
</feature>
<keyword evidence="4" id="KW-1185">Reference proteome</keyword>
<protein>
    <submittedName>
        <fullName evidence="3">PDZ domain-containing protein</fullName>
    </submittedName>
</protein>
<dbReference type="PROSITE" id="PS51257">
    <property type="entry name" value="PROKAR_LIPOPROTEIN"/>
    <property type="match status" value="1"/>
</dbReference>
<evidence type="ECO:0000256" key="2">
    <source>
        <dbReference type="SAM" id="SignalP"/>
    </source>
</evidence>
<dbReference type="SUPFAM" id="SSF50156">
    <property type="entry name" value="PDZ domain-like"/>
    <property type="match status" value="1"/>
</dbReference>
<evidence type="ECO:0000313" key="3">
    <source>
        <dbReference type="EMBL" id="MBZ5713563.1"/>
    </source>
</evidence>
<feature type="region of interest" description="Disordered" evidence="1">
    <location>
        <begin position="160"/>
        <end position="200"/>
    </location>
</feature>
<proteinExistence type="predicted"/>
<dbReference type="Proteomes" id="UP001139031">
    <property type="component" value="Unassembled WGS sequence"/>
</dbReference>